<protein>
    <submittedName>
        <fullName evidence="2">Uncharacterized protein</fullName>
    </submittedName>
</protein>
<keyword evidence="3" id="KW-1185">Reference proteome</keyword>
<feature type="compositionally biased region" description="Basic and acidic residues" evidence="1">
    <location>
        <begin position="8"/>
        <end position="20"/>
    </location>
</feature>
<comment type="caution">
    <text evidence="2">The sequence shown here is derived from an EMBL/GenBank/DDBJ whole genome shotgun (WGS) entry which is preliminary data.</text>
</comment>
<feature type="region of interest" description="Disordered" evidence="1">
    <location>
        <begin position="68"/>
        <end position="105"/>
    </location>
</feature>
<accession>A0AAU9MBG2</accession>
<evidence type="ECO:0000256" key="1">
    <source>
        <dbReference type="SAM" id="MobiDB-lite"/>
    </source>
</evidence>
<dbReference type="AlphaFoldDB" id="A0AAU9MBG2"/>
<feature type="region of interest" description="Disordered" evidence="1">
    <location>
        <begin position="1"/>
        <end position="47"/>
    </location>
</feature>
<organism evidence="2 3">
    <name type="scientific">Lactuca virosa</name>
    <dbReference type="NCBI Taxonomy" id="75947"/>
    <lineage>
        <taxon>Eukaryota</taxon>
        <taxon>Viridiplantae</taxon>
        <taxon>Streptophyta</taxon>
        <taxon>Embryophyta</taxon>
        <taxon>Tracheophyta</taxon>
        <taxon>Spermatophyta</taxon>
        <taxon>Magnoliopsida</taxon>
        <taxon>eudicotyledons</taxon>
        <taxon>Gunneridae</taxon>
        <taxon>Pentapetalae</taxon>
        <taxon>asterids</taxon>
        <taxon>campanulids</taxon>
        <taxon>Asterales</taxon>
        <taxon>Asteraceae</taxon>
        <taxon>Cichorioideae</taxon>
        <taxon>Cichorieae</taxon>
        <taxon>Lactucinae</taxon>
        <taxon>Lactuca</taxon>
    </lineage>
</organism>
<reference evidence="2 3" key="1">
    <citation type="submission" date="2022-01" db="EMBL/GenBank/DDBJ databases">
        <authorList>
            <person name="Xiong W."/>
            <person name="Schranz E."/>
        </authorList>
    </citation>
    <scope>NUCLEOTIDE SEQUENCE [LARGE SCALE GENOMIC DNA]</scope>
</reference>
<proteinExistence type="predicted"/>
<name>A0AAU9MBG2_9ASTR</name>
<dbReference type="Proteomes" id="UP001157418">
    <property type="component" value="Unassembled WGS sequence"/>
</dbReference>
<feature type="compositionally biased region" description="Basic and acidic residues" evidence="1">
    <location>
        <begin position="81"/>
        <end position="92"/>
    </location>
</feature>
<sequence>MILTSKTVKNEEKDTHTPDKKNKRKPRAYSPEGEGRGSNNITMPDTSRIVSMNTKKGWVPLSIPTSLREVKTQSTKKKPDRKLNQRIEKVGEGKTGNHLAKRRYR</sequence>
<gene>
    <name evidence="2" type="ORF">LVIROSA_LOCUS9334</name>
</gene>
<feature type="compositionally biased region" description="Polar residues" evidence="1">
    <location>
        <begin position="37"/>
        <end position="47"/>
    </location>
</feature>
<evidence type="ECO:0000313" key="2">
    <source>
        <dbReference type="EMBL" id="CAH1421968.1"/>
    </source>
</evidence>
<evidence type="ECO:0000313" key="3">
    <source>
        <dbReference type="Proteomes" id="UP001157418"/>
    </source>
</evidence>
<dbReference type="EMBL" id="CAKMRJ010001112">
    <property type="protein sequence ID" value="CAH1421968.1"/>
    <property type="molecule type" value="Genomic_DNA"/>
</dbReference>